<dbReference type="Pfam" id="PF00395">
    <property type="entry name" value="SLH"/>
    <property type="match status" value="3"/>
</dbReference>
<gene>
    <name evidence="4" type="primary">ancA_3</name>
    <name evidence="4" type="ORF">Psch_00601</name>
</gene>
<reference evidence="4 5" key="1">
    <citation type="journal article" date="2018" name="Environ. Microbiol.">
        <title>Novel energy conservation strategies and behaviour of Pelotomaculum schinkii driving syntrophic propionate catabolism.</title>
        <authorList>
            <person name="Hidalgo-Ahumada C.A.P."/>
            <person name="Nobu M.K."/>
            <person name="Narihiro T."/>
            <person name="Tamaki H."/>
            <person name="Liu W.T."/>
            <person name="Kamagata Y."/>
            <person name="Stams A.J.M."/>
            <person name="Imachi H."/>
            <person name="Sousa D.Z."/>
        </authorList>
    </citation>
    <scope>NUCLEOTIDE SEQUENCE [LARGE SCALE GENOMIC DNA]</scope>
    <source>
        <strain evidence="4 5">HH</strain>
    </source>
</reference>
<feature type="domain" description="SLH" evidence="3">
    <location>
        <begin position="549"/>
        <end position="612"/>
    </location>
</feature>
<proteinExistence type="predicted"/>
<evidence type="ECO:0000259" key="3">
    <source>
        <dbReference type="PROSITE" id="PS51272"/>
    </source>
</evidence>
<dbReference type="PROSITE" id="PS51272">
    <property type="entry name" value="SLH"/>
    <property type="match status" value="3"/>
</dbReference>
<evidence type="ECO:0000313" key="4">
    <source>
        <dbReference type="EMBL" id="TEB07060.1"/>
    </source>
</evidence>
<keyword evidence="5" id="KW-1185">Reference proteome</keyword>
<dbReference type="InterPro" id="IPR051465">
    <property type="entry name" value="Cell_Envelope_Struct_Comp"/>
</dbReference>
<dbReference type="EMBL" id="QFGA01000001">
    <property type="protein sequence ID" value="TEB07060.1"/>
    <property type="molecule type" value="Genomic_DNA"/>
</dbReference>
<feature type="chain" id="PRO_5021465418" evidence="2">
    <location>
        <begin position="38"/>
        <end position="666"/>
    </location>
</feature>
<feature type="signal peptide" evidence="2">
    <location>
        <begin position="1"/>
        <end position="37"/>
    </location>
</feature>
<organism evidence="4 5">
    <name type="scientific">Pelotomaculum schinkii</name>
    <dbReference type="NCBI Taxonomy" id="78350"/>
    <lineage>
        <taxon>Bacteria</taxon>
        <taxon>Bacillati</taxon>
        <taxon>Bacillota</taxon>
        <taxon>Clostridia</taxon>
        <taxon>Eubacteriales</taxon>
        <taxon>Desulfotomaculaceae</taxon>
        <taxon>Pelotomaculum</taxon>
    </lineage>
</organism>
<dbReference type="SUPFAM" id="SSF49373">
    <property type="entry name" value="Invasin/intimin cell-adhesion fragments"/>
    <property type="match status" value="1"/>
</dbReference>
<name>A0A4Y7RE86_9FIRM</name>
<dbReference type="Gene3D" id="2.60.220.30">
    <property type="match status" value="1"/>
</dbReference>
<dbReference type="PANTHER" id="PTHR43308:SF5">
    <property type="entry name" value="S-LAYER PROTEIN _ PEPTIDOGLYCAN ENDO-BETA-N-ACETYLGLUCOSAMINIDASE"/>
    <property type="match status" value="1"/>
</dbReference>
<keyword evidence="1" id="KW-0677">Repeat</keyword>
<dbReference type="AlphaFoldDB" id="A0A4Y7RE86"/>
<dbReference type="InterPro" id="IPR003343">
    <property type="entry name" value="Big_2"/>
</dbReference>
<comment type="caution">
    <text evidence="4">The sequence shown here is derived from an EMBL/GenBank/DDBJ whole genome shotgun (WGS) entry which is preliminary data.</text>
</comment>
<sequence length="666" mass="70927">MHLRKFFKSKARKIVSCLMSFTLFSLLWVAQAGTALADPFHDSDAATSLTFRVGYSGGTFTPVKVFTDSDFANAKKVSYSYMDSLPSPVMDAATGVPLTDLLSKAGIDSNKVKTFAFYATDVPSGPYKTFTKDFLFAPRYYYPNIMQAWNPETQNFSDASGNDTTARAVYNAVRVYPMISISDNWVRGAMSPDFGKQDKSTKYRLMLGQLADDPATITAPNAAKWVYQIDVTLNGTPVTGVSIDKTTDTISVGSTSQLTATVTPSSATEKGVTWSSSNTAVATVSDKGLVKAVSSGTATITATTVDGGFTATCEVTVGSGSGANISPQVNSTTGKSDISPATGGTVSLGSDVSVSIPAGALKGTTKLSVAIQKISSPPDPPDGFSLQGSVFEFTVGDNKNYSFAKPVTLTFAINSTSLKTGETPSVFYYDETSSKWVNLGGSLSGNTIKVTVDHFTKYAVFTANKGTVVQNPVVQNPAAVQNPAVQDPQSAFSDVSGHWAEKTIEKMVALGAVNGYNDGSFKPDSTITRAEFATILMKALIKSQGMTLQSGKNFADTKEHWAQEYITSAASYGIVSGYDDDTFRPDELITREQMAVMLVRAINLETGKEEVQFKDGDSISDWARDAVATLTNSGVMTGYSDNTFQPQVHATRAEAVTAISNALEYV</sequence>
<evidence type="ECO:0000313" key="5">
    <source>
        <dbReference type="Proteomes" id="UP000298324"/>
    </source>
</evidence>
<evidence type="ECO:0000256" key="2">
    <source>
        <dbReference type="SAM" id="SignalP"/>
    </source>
</evidence>
<accession>A0A4Y7RE86</accession>
<evidence type="ECO:0000256" key="1">
    <source>
        <dbReference type="ARBA" id="ARBA00022737"/>
    </source>
</evidence>
<feature type="domain" description="SLH" evidence="3">
    <location>
        <begin position="613"/>
        <end position="666"/>
    </location>
</feature>
<keyword evidence="2" id="KW-0732">Signal</keyword>
<dbReference type="SMART" id="SM00635">
    <property type="entry name" value="BID_2"/>
    <property type="match status" value="1"/>
</dbReference>
<protein>
    <submittedName>
        <fullName evidence="4">Cellulosome-anchoring protein</fullName>
    </submittedName>
</protein>
<dbReference type="RefSeq" id="WP_190239073.1">
    <property type="nucleotide sequence ID" value="NZ_QFGA01000001.1"/>
</dbReference>
<dbReference type="PANTHER" id="PTHR43308">
    <property type="entry name" value="OUTER MEMBRANE PROTEIN ALPHA-RELATED"/>
    <property type="match status" value="1"/>
</dbReference>
<feature type="domain" description="SLH" evidence="3">
    <location>
        <begin position="487"/>
        <end position="547"/>
    </location>
</feature>
<dbReference type="Gene3D" id="2.60.40.1080">
    <property type="match status" value="1"/>
</dbReference>
<dbReference type="Proteomes" id="UP000298324">
    <property type="component" value="Unassembled WGS sequence"/>
</dbReference>
<dbReference type="InterPro" id="IPR001119">
    <property type="entry name" value="SLH_dom"/>
</dbReference>
<dbReference type="InterPro" id="IPR008964">
    <property type="entry name" value="Invasin/intimin_cell_adhesion"/>
</dbReference>
<dbReference type="Pfam" id="PF02368">
    <property type="entry name" value="Big_2"/>
    <property type="match status" value="1"/>
</dbReference>